<gene>
    <name evidence="5" type="ORF">MFIFM68171_03069</name>
</gene>
<proteinExistence type="inferred from homology"/>
<comment type="caution">
    <text evidence="5">The sequence shown here is derived from an EMBL/GenBank/DDBJ whole genome shotgun (WGS) entry which is preliminary data.</text>
</comment>
<dbReference type="GeneID" id="98173814"/>
<evidence type="ECO:0000313" key="5">
    <source>
        <dbReference type="EMBL" id="GAB1312859.1"/>
    </source>
</evidence>
<organism evidence="5 6">
    <name type="scientific">Madurella fahalii</name>
    <dbReference type="NCBI Taxonomy" id="1157608"/>
    <lineage>
        <taxon>Eukaryota</taxon>
        <taxon>Fungi</taxon>
        <taxon>Dikarya</taxon>
        <taxon>Ascomycota</taxon>
        <taxon>Pezizomycotina</taxon>
        <taxon>Sordariomycetes</taxon>
        <taxon>Sordariomycetidae</taxon>
        <taxon>Sordariales</taxon>
        <taxon>Sordariales incertae sedis</taxon>
        <taxon>Madurella</taxon>
    </lineage>
</organism>
<keyword evidence="2 4" id="KW-0808">Transferase</keyword>
<dbReference type="PANTHER" id="PTHR12400">
    <property type="entry name" value="INOSITOL POLYPHOSPHATE KINASE"/>
    <property type="match status" value="1"/>
</dbReference>
<protein>
    <recommendedName>
        <fullName evidence="4">Kinase</fullName>
        <ecNumber evidence="4">2.7.-.-</ecNumber>
    </recommendedName>
</protein>
<evidence type="ECO:0000256" key="3">
    <source>
        <dbReference type="ARBA" id="ARBA00022777"/>
    </source>
</evidence>
<comment type="similarity">
    <text evidence="1 4">Belongs to the inositol phosphokinase (IPK) family.</text>
</comment>
<dbReference type="Gene3D" id="3.30.470.160">
    <property type="entry name" value="Inositol polyphosphate kinase"/>
    <property type="match status" value="1"/>
</dbReference>
<reference evidence="5 6" key="1">
    <citation type="submission" date="2024-09" db="EMBL/GenBank/DDBJ databases">
        <title>Itraconazole resistance in Madurella fahalii resulting from another homologue of gene encoding cytochrome P450 14-alpha sterol demethylase (CYP51).</title>
        <authorList>
            <person name="Yoshioka I."/>
            <person name="Fahal A.H."/>
            <person name="Kaneko S."/>
            <person name="Yaguchi T."/>
        </authorList>
    </citation>
    <scope>NUCLEOTIDE SEQUENCE [LARGE SCALE GENOMIC DNA]</scope>
    <source>
        <strain evidence="5 6">IFM 68171</strain>
    </source>
</reference>
<name>A0ABQ0G543_9PEZI</name>
<keyword evidence="3 4" id="KW-0418">Kinase</keyword>
<sequence length="165" mass="18466">MYHKQYGRLAVNCDNLVSEMRRFIFNSPTGIDEGLGKTIAGAFLQELKRVELVLTSEESRVYSASLLFTSEGDGAVLRDNIEQTVPHNNKHQNADTGIEDTILNDDIESCIDKMKDDDELSNPSQIYSLKLTNFTHASWVPGQGPDENVQVGVRSLIRIFDELSC</sequence>
<accession>A0ABQ0G543</accession>
<dbReference type="InterPro" id="IPR005522">
    <property type="entry name" value="IPK"/>
</dbReference>
<dbReference type="Pfam" id="PF03770">
    <property type="entry name" value="IPK"/>
    <property type="match status" value="1"/>
</dbReference>
<evidence type="ECO:0000256" key="2">
    <source>
        <dbReference type="ARBA" id="ARBA00022679"/>
    </source>
</evidence>
<evidence type="ECO:0000256" key="4">
    <source>
        <dbReference type="RuleBase" id="RU363090"/>
    </source>
</evidence>
<keyword evidence="6" id="KW-1185">Reference proteome</keyword>
<evidence type="ECO:0000256" key="1">
    <source>
        <dbReference type="ARBA" id="ARBA00007374"/>
    </source>
</evidence>
<dbReference type="RefSeq" id="XP_070914592.1">
    <property type="nucleotide sequence ID" value="XM_071058491.1"/>
</dbReference>
<dbReference type="EMBL" id="BAAFSV010000002">
    <property type="protein sequence ID" value="GAB1312859.1"/>
    <property type="molecule type" value="Genomic_DNA"/>
</dbReference>
<dbReference type="SUPFAM" id="SSF56104">
    <property type="entry name" value="SAICAR synthase-like"/>
    <property type="match status" value="1"/>
</dbReference>
<dbReference type="Proteomes" id="UP001628179">
    <property type="component" value="Unassembled WGS sequence"/>
</dbReference>
<dbReference type="PANTHER" id="PTHR12400:SF103">
    <property type="entry name" value="INOSITOL POLYPHOSPHATE MULTIKINASE"/>
    <property type="match status" value="1"/>
</dbReference>
<evidence type="ECO:0000313" key="6">
    <source>
        <dbReference type="Proteomes" id="UP001628179"/>
    </source>
</evidence>
<dbReference type="InterPro" id="IPR038286">
    <property type="entry name" value="IPK_sf"/>
</dbReference>
<dbReference type="EC" id="2.7.-.-" evidence="4"/>